<dbReference type="RefSeq" id="WP_145269208.1">
    <property type="nucleotide sequence ID" value="NZ_CP036426.1"/>
</dbReference>
<evidence type="ECO:0000313" key="2">
    <source>
        <dbReference type="EMBL" id="QDV34366.1"/>
    </source>
</evidence>
<dbReference type="PRINTS" id="PR00412">
    <property type="entry name" value="EPOXHYDRLASE"/>
</dbReference>
<dbReference type="PANTHER" id="PTHR43194:SF2">
    <property type="entry name" value="PEROXISOMAL MEMBRANE PROTEIN LPX1"/>
    <property type="match status" value="1"/>
</dbReference>
<name>A0A518H0J9_9BACT</name>
<organism evidence="2 3">
    <name type="scientific">Tautonia plasticadhaerens</name>
    <dbReference type="NCBI Taxonomy" id="2527974"/>
    <lineage>
        <taxon>Bacteria</taxon>
        <taxon>Pseudomonadati</taxon>
        <taxon>Planctomycetota</taxon>
        <taxon>Planctomycetia</taxon>
        <taxon>Isosphaerales</taxon>
        <taxon>Isosphaeraceae</taxon>
        <taxon>Tautonia</taxon>
    </lineage>
</organism>
<dbReference type="InterPro" id="IPR029058">
    <property type="entry name" value="AB_hydrolase_fold"/>
</dbReference>
<gene>
    <name evidence="2" type="primary">acoC</name>
    <name evidence="2" type="ORF">ElP_22510</name>
</gene>
<reference evidence="2 3" key="1">
    <citation type="submission" date="2019-02" db="EMBL/GenBank/DDBJ databases">
        <title>Deep-cultivation of Planctomycetes and their phenomic and genomic characterization uncovers novel biology.</title>
        <authorList>
            <person name="Wiegand S."/>
            <person name="Jogler M."/>
            <person name="Boedeker C."/>
            <person name="Pinto D."/>
            <person name="Vollmers J."/>
            <person name="Rivas-Marin E."/>
            <person name="Kohn T."/>
            <person name="Peeters S.H."/>
            <person name="Heuer A."/>
            <person name="Rast P."/>
            <person name="Oberbeckmann S."/>
            <person name="Bunk B."/>
            <person name="Jeske O."/>
            <person name="Meyerdierks A."/>
            <person name="Storesund J.E."/>
            <person name="Kallscheuer N."/>
            <person name="Luecker S."/>
            <person name="Lage O.M."/>
            <person name="Pohl T."/>
            <person name="Merkel B.J."/>
            <person name="Hornburger P."/>
            <person name="Mueller R.-W."/>
            <person name="Bruemmer F."/>
            <person name="Labrenz M."/>
            <person name="Spormann A.M."/>
            <person name="Op den Camp H."/>
            <person name="Overmann J."/>
            <person name="Amann R."/>
            <person name="Jetten M.S.M."/>
            <person name="Mascher T."/>
            <person name="Medema M.H."/>
            <person name="Devos D.P."/>
            <person name="Kaster A.-K."/>
            <person name="Ovreas L."/>
            <person name="Rohde M."/>
            <person name="Galperin M.Y."/>
            <person name="Jogler C."/>
        </authorList>
    </citation>
    <scope>NUCLEOTIDE SEQUENCE [LARGE SCALE GENOMIC DNA]</scope>
    <source>
        <strain evidence="2 3">ElP</strain>
    </source>
</reference>
<evidence type="ECO:0000259" key="1">
    <source>
        <dbReference type="Pfam" id="PF00561"/>
    </source>
</evidence>
<dbReference type="AlphaFoldDB" id="A0A518H0J9"/>
<keyword evidence="3" id="KW-1185">Reference proteome</keyword>
<dbReference type="SUPFAM" id="SSF53474">
    <property type="entry name" value="alpha/beta-Hydrolases"/>
    <property type="match status" value="1"/>
</dbReference>
<evidence type="ECO:0000313" key="3">
    <source>
        <dbReference type="Proteomes" id="UP000317835"/>
    </source>
</evidence>
<dbReference type="InterPro" id="IPR000073">
    <property type="entry name" value="AB_hydrolase_1"/>
</dbReference>
<keyword evidence="2" id="KW-0808">Transferase</keyword>
<dbReference type="Pfam" id="PF00561">
    <property type="entry name" value="Abhydrolase_1"/>
    <property type="match status" value="1"/>
</dbReference>
<dbReference type="EC" id="2.3.1.12" evidence="2"/>
<accession>A0A518H0J9</accession>
<feature type="domain" description="AB hydrolase-1" evidence="1">
    <location>
        <begin position="22"/>
        <end position="260"/>
    </location>
</feature>
<dbReference type="PANTHER" id="PTHR43194">
    <property type="entry name" value="HYDROLASE ALPHA/BETA FOLD FAMILY"/>
    <property type="match status" value="1"/>
</dbReference>
<dbReference type="InterPro" id="IPR050228">
    <property type="entry name" value="Carboxylesterase_BioH"/>
</dbReference>
<dbReference type="PRINTS" id="PR00111">
    <property type="entry name" value="ABHYDROLASE"/>
</dbReference>
<dbReference type="EMBL" id="CP036426">
    <property type="protein sequence ID" value="QDV34366.1"/>
    <property type="molecule type" value="Genomic_DNA"/>
</dbReference>
<sequence>MPRRAVNGLSLHVQQAGAGPDVILIHGVTGDLSIWFLCRAMQELAGGRRVTAFDLRGHGYSDVPPSGYTSADHAGDVIALMDEIGAERGVLVGHSFGAVIAAHAAVLAPDRVEGIVLSDPYFPALRHLEDLSRWGHWQNFRREAEGAGVLLSDEYWYDLGKFFDQVSHLDEEGMLRFRRAVGLPATERLLRLCRTTCGDDSKADAGLTADRIASISAPVLALYGEASPFLATAEYLADHLPDCRRVLVPGAQHRAPEENPSAFLAAIRSFLDEVTAAGEVGVGR</sequence>
<dbReference type="InterPro" id="IPR000639">
    <property type="entry name" value="Epox_hydrolase-like"/>
</dbReference>
<proteinExistence type="predicted"/>
<dbReference type="GO" id="GO:0004742">
    <property type="term" value="F:dihydrolipoyllysine-residue acetyltransferase activity"/>
    <property type="evidence" value="ECO:0007669"/>
    <property type="project" value="UniProtKB-EC"/>
</dbReference>
<dbReference type="KEGG" id="tpla:ElP_22510"/>
<dbReference type="OrthoDB" id="252464at2"/>
<dbReference type="Proteomes" id="UP000317835">
    <property type="component" value="Chromosome"/>
</dbReference>
<dbReference type="Gene3D" id="3.40.50.1820">
    <property type="entry name" value="alpha/beta hydrolase"/>
    <property type="match status" value="1"/>
</dbReference>
<protein>
    <submittedName>
        <fullName evidence="2">Dihydrolipoyllysine-residue acetyltransferase component of acetoin cleaving system</fullName>
        <ecNumber evidence="2">2.3.1.12</ecNumber>
    </submittedName>
</protein>
<keyword evidence="2" id="KW-0012">Acyltransferase</keyword>